<feature type="compositionally biased region" description="Basic residues" evidence="1">
    <location>
        <begin position="1"/>
        <end position="11"/>
    </location>
</feature>
<keyword evidence="3" id="KW-1185">Reference proteome</keyword>
<name>A0A238XEF0_9ACTN</name>
<evidence type="ECO:0000256" key="1">
    <source>
        <dbReference type="SAM" id="MobiDB-lite"/>
    </source>
</evidence>
<reference evidence="2 3" key="1">
    <citation type="submission" date="2017-06" db="EMBL/GenBank/DDBJ databases">
        <authorList>
            <person name="Kim H.J."/>
            <person name="Triplett B.A."/>
        </authorList>
    </citation>
    <scope>NUCLEOTIDE SEQUENCE [LARGE SCALE GENOMIC DNA]</scope>
    <source>
        <strain evidence="2 3">DSM 44272</strain>
    </source>
</reference>
<dbReference type="AlphaFoldDB" id="A0A238XEF0"/>
<evidence type="ECO:0000313" key="2">
    <source>
        <dbReference type="EMBL" id="SNR56299.1"/>
    </source>
</evidence>
<feature type="region of interest" description="Disordered" evidence="1">
    <location>
        <begin position="84"/>
        <end position="125"/>
    </location>
</feature>
<dbReference type="Proteomes" id="UP000198403">
    <property type="component" value="Unassembled WGS sequence"/>
</dbReference>
<feature type="region of interest" description="Disordered" evidence="1">
    <location>
        <begin position="1"/>
        <end position="48"/>
    </location>
</feature>
<gene>
    <name evidence="2" type="ORF">SAMN06272737_112149</name>
</gene>
<evidence type="ECO:0000313" key="3">
    <source>
        <dbReference type="Proteomes" id="UP000198403"/>
    </source>
</evidence>
<accession>A0A238XEF0</accession>
<dbReference type="EMBL" id="FZNO01000012">
    <property type="protein sequence ID" value="SNR56299.1"/>
    <property type="molecule type" value="Genomic_DNA"/>
</dbReference>
<proteinExistence type="predicted"/>
<protein>
    <submittedName>
        <fullName evidence="2">Uncharacterized protein</fullName>
    </submittedName>
</protein>
<organism evidence="2 3">
    <name type="scientific">Blastococcus mobilis</name>
    <dbReference type="NCBI Taxonomy" id="1938746"/>
    <lineage>
        <taxon>Bacteria</taxon>
        <taxon>Bacillati</taxon>
        <taxon>Actinomycetota</taxon>
        <taxon>Actinomycetes</taxon>
        <taxon>Geodermatophilales</taxon>
        <taxon>Geodermatophilaceae</taxon>
        <taxon>Blastococcus</taxon>
    </lineage>
</organism>
<sequence length="324" mass="35442">MRVHATGRSGRRAASPTGGAPRSTVSRRTGQAGRTRPLTGSAPASLSSQPRLLGDEVVQVLVVRLPQLGVAPLSPAAVLAVADRRGSGRRRRGHEGLQPAPRTAGVRGDVDQPPRTRLAVPGGDVDELRRHPLQVGEPLGVRRHLQQRGDLQLPGELGIGDLVRPVSEDWRRRLDPQQEVGLPTPGAVEERPLVDNIDASPHRLDRLLRAPAALGIERRLDLGDRLTGGHQRGQVLLLVLQATVEDELKFVRRLDVRRRPLPAATPRSSRVRCQHSWWEVRSVGLSTSRPSSRCITYVPFVRRRRQPAGRVPTHPASLRDSGGQ</sequence>